<dbReference type="GO" id="GO:0060271">
    <property type="term" value="P:cilium assembly"/>
    <property type="evidence" value="ECO:0007669"/>
    <property type="project" value="TreeGrafter"/>
</dbReference>
<dbReference type="PANTHER" id="PTHR18950">
    <property type="entry name" value="PROGESTERONE-INDUCED BLOCKING FACTOR 1"/>
    <property type="match status" value="1"/>
</dbReference>
<comment type="caution">
    <text evidence="1">The sequence shown here is derived from an EMBL/GenBank/DDBJ whole genome shotgun (WGS) entry which is preliminary data.</text>
</comment>
<keyword evidence="2" id="KW-1185">Reference proteome</keyword>
<dbReference type="Proteomes" id="UP000822688">
    <property type="component" value="Chromosome 5"/>
</dbReference>
<dbReference type="EMBL" id="CM026425">
    <property type="protein sequence ID" value="KAG0576692.1"/>
    <property type="molecule type" value="Genomic_DNA"/>
</dbReference>
<dbReference type="GO" id="GO:0005815">
    <property type="term" value="C:microtubule organizing center"/>
    <property type="evidence" value="ECO:0007669"/>
    <property type="project" value="TreeGrafter"/>
</dbReference>
<gene>
    <name evidence="1" type="ORF">KC19_5G100100</name>
</gene>
<evidence type="ECO:0000313" key="1">
    <source>
        <dbReference type="EMBL" id="KAG0576692.1"/>
    </source>
</evidence>
<accession>A0A8T0HZS1</accession>
<evidence type="ECO:0000313" key="2">
    <source>
        <dbReference type="Proteomes" id="UP000822688"/>
    </source>
</evidence>
<dbReference type="PANTHER" id="PTHR18950:SF0">
    <property type="entry name" value="PROGESTERONE IMMUNOMODULATORY BINDING FACTOR 1"/>
    <property type="match status" value="1"/>
</dbReference>
<reference evidence="1" key="1">
    <citation type="submission" date="2020-06" db="EMBL/GenBank/DDBJ databases">
        <title>WGS assembly of Ceratodon purpureus strain R40.</title>
        <authorList>
            <person name="Carey S.B."/>
            <person name="Jenkins J."/>
            <person name="Shu S."/>
            <person name="Lovell J.T."/>
            <person name="Sreedasyam A."/>
            <person name="Maumus F."/>
            <person name="Tiley G.P."/>
            <person name="Fernandez-Pozo N."/>
            <person name="Barry K."/>
            <person name="Chen C."/>
            <person name="Wang M."/>
            <person name="Lipzen A."/>
            <person name="Daum C."/>
            <person name="Saski C.A."/>
            <person name="Payton A.C."/>
            <person name="Mcbreen J.C."/>
            <person name="Conrad R.E."/>
            <person name="Kollar L.M."/>
            <person name="Olsson S."/>
            <person name="Huttunen S."/>
            <person name="Landis J.B."/>
            <person name="Wickett N.J."/>
            <person name="Johnson M.G."/>
            <person name="Rensing S.A."/>
            <person name="Grimwood J."/>
            <person name="Schmutz J."/>
            <person name="Mcdaniel S.F."/>
        </authorList>
    </citation>
    <scope>NUCLEOTIDE SEQUENCE</scope>
    <source>
        <strain evidence="1">R40</strain>
    </source>
</reference>
<proteinExistence type="predicted"/>
<dbReference type="InterPro" id="IPR026205">
    <property type="entry name" value="PIBF1"/>
</dbReference>
<name>A0A8T0HZS1_CERPU</name>
<sequence length="90" mass="10681">MCNLSRRQSQVEQDVPSLEDQLIALKDALHNFDICEPMYMELKSIPEQRRTAREHILIMAYEKYQYCREEIQELRMSRDTSRSDSCGDGH</sequence>
<protein>
    <submittedName>
        <fullName evidence="1">Uncharacterized protein</fullName>
    </submittedName>
</protein>
<dbReference type="AlphaFoldDB" id="A0A8T0HZS1"/>
<organism evidence="1 2">
    <name type="scientific">Ceratodon purpureus</name>
    <name type="common">Fire moss</name>
    <name type="synonym">Dicranum purpureum</name>
    <dbReference type="NCBI Taxonomy" id="3225"/>
    <lineage>
        <taxon>Eukaryota</taxon>
        <taxon>Viridiplantae</taxon>
        <taxon>Streptophyta</taxon>
        <taxon>Embryophyta</taxon>
        <taxon>Bryophyta</taxon>
        <taxon>Bryophytina</taxon>
        <taxon>Bryopsida</taxon>
        <taxon>Dicranidae</taxon>
        <taxon>Pseudoditrichales</taxon>
        <taxon>Ditrichaceae</taxon>
        <taxon>Ceratodon</taxon>
    </lineage>
</organism>